<dbReference type="Pfam" id="PF02133">
    <property type="entry name" value="Transp_cyt_pur"/>
    <property type="match status" value="1"/>
</dbReference>
<dbReference type="PANTHER" id="PTHR30618">
    <property type="entry name" value="NCS1 FAMILY PURINE/PYRIMIDINE TRANSPORTER"/>
    <property type="match status" value="1"/>
</dbReference>
<accession>A0ABX6EPM3</accession>
<keyword evidence="5 6" id="KW-0472">Membrane</keyword>
<feature type="transmembrane region" description="Helical" evidence="6">
    <location>
        <begin position="469"/>
        <end position="488"/>
    </location>
</feature>
<evidence type="ECO:0000256" key="1">
    <source>
        <dbReference type="ARBA" id="ARBA00004141"/>
    </source>
</evidence>
<feature type="transmembrane region" description="Helical" evidence="6">
    <location>
        <begin position="551"/>
        <end position="572"/>
    </location>
</feature>
<feature type="transmembrane region" description="Helical" evidence="6">
    <location>
        <begin position="310"/>
        <end position="328"/>
    </location>
</feature>
<feature type="transmembrane region" description="Helical" evidence="6">
    <location>
        <begin position="398"/>
        <end position="418"/>
    </location>
</feature>
<feature type="transmembrane region" description="Helical" evidence="6">
    <location>
        <begin position="439"/>
        <end position="457"/>
    </location>
</feature>
<evidence type="ECO:0000256" key="6">
    <source>
        <dbReference type="SAM" id="Phobius"/>
    </source>
</evidence>
<comment type="similarity">
    <text evidence="2">Belongs to the purine-cytosine permease (2.A.39) family.</text>
</comment>
<protein>
    <submittedName>
        <fullName evidence="7">Uracil permease</fullName>
    </submittedName>
</protein>
<gene>
    <name evidence="7" type="primary">FUR4</name>
    <name evidence="7" type="ORF">FIM1_186</name>
</gene>
<dbReference type="InterPro" id="IPR001248">
    <property type="entry name" value="Pur-cyt_permease"/>
</dbReference>
<evidence type="ECO:0000313" key="8">
    <source>
        <dbReference type="Proteomes" id="UP000422736"/>
    </source>
</evidence>
<dbReference type="InterPro" id="IPR045225">
    <property type="entry name" value="Uracil/uridine/allantoin_perm"/>
</dbReference>
<proteinExistence type="inferred from homology"/>
<dbReference type="EMBL" id="CP015054">
    <property type="protein sequence ID" value="QGN13546.1"/>
    <property type="molecule type" value="Genomic_DNA"/>
</dbReference>
<feature type="transmembrane region" description="Helical" evidence="6">
    <location>
        <begin position="520"/>
        <end position="539"/>
    </location>
</feature>
<dbReference type="InterPro" id="IPR012681">
    <property type="entry name" value="NCS1"/>
</dbReference>
<evidence type="ECO:0000256" key="5">
    <source>
        <dbReference type="ARBA" id="ARBA00023136"/>
    </source>
</evidence>
<evidence type="ECO:0000313" key="7">
    <source>
        <dbReference type="EMBL" id="QGN13546.1"/>
    </source>
</evidence>
<dbReference type="NCBIfam" id="TIGR00800">
    <property type="entry name" value="ncs1"/>
    <property type="match status" value="1"/>
</dbReference>
<dbReference type="CDD" id="cd11482">
    <property type="entry name" value="SLC-NCS1sbd_NRT1-like"/>
    <property type="match status" value="1"/>
</dbReference>
<feature type="transmembrane region" description="Helical" evidence="6">
    <location>
        <begin position="141"/>
        <end position="161"/>
    </location>
</feature>
<feature type="transmembrane region" description="Helical" evidence="6">
    <location>
        <begin position="181"/>
        <end position="203"/>
    </location>
</feature>
<dbReference type="Gene3D" id="1.10.4160.10">
    <property type="entry name" value="Hydantoin permease"/>
    <property type="match status" value="1"/>
</dbReference>
<organism evidence="7 8">
    <name type="scientific">Kluyveromyces marxianus</name>
    <name type="common">Yeast</name>
    <name type="synonym">Candida kefyr</name>
    <dbReference type="NCBI Taxonomy" id="4911"/>
    <lineage>
        <taxon>Eukaryota</taxon>
        <taxon>Fungi</taxon>
        <taxon>Dikarya</taxon>
        <taxon>Ascomycota</taxon>
        <taxon>Saccharomycotina</taxon>
        <taxon>Saccharomycetes</taxon>
        <taxon>Saccharomycetales</taxon>
        <taxon>Saccharomycetaceae</taxon>
        <taxon>Kluyveromyces</taxon>
    </lineage>
</organism>
<evidence type="ECO:0000256" key="2">
    <source>
        <dbReference type="ARBA" id="ARBA00008974"/>
    </source>
</evidence>
<feature type="transmembrane region" description="Helical" evidence="6">
    <location>
        <begin position="240"/>
        <end position="259"/>
    </location>
</feature>
<feature type="transmembrane region" description="Helical" evidence="6">
    <location>
        <begin position="115"/>
        <end position="135"/>
    </location>
</feature>
<keyword evidence="3 6" id="KW-0812">Transmembrane</keyword>
<sequence length="624" mass="70763">MSVQLAEYFSNSSAAVARGSFDRIEKNRRASSSSSAELQKDKIVQIDESVTQNEDSSDDSEDFGEYSSIWSKIYYEYILVNKSLSKLTIRESFLYNDDLKPVEEKRRRWAWFNYLWFWLADCFNINTFQVAATGLQLGLNWWQTWITVWIGYSIVGILVSLSSRCGAMYHISFPVVARSSFGIYFSLWSVLNRVVMAVVWYSVQAWIAYTPVSLMLQSIFGTDLPSRIPDGISSPNATTYQFMCFFLFWLVSFPALLVPPHAIRHLFTVKACLVPFAAFGFLIWTLKKSHGNIALGDLTDIKVSGSAKNWAYMRAIMASLGNFATLTVNAPDFSRFAKTKHSSFTVQALAIPFLFSITSLIGILVTAAGYSMYRVNYWSPVDIMEQFLHDSYSSGTRAGVFLISFVFALSQLGTNISANSLSAGTDMTAMLPKFINIRRGSVICACLALCICPWNLMSSSSKFTTVLSAYAIFLSSIAGIAAADYYVVRRGYIKLTHLYSIKPGSFYMYGNRFGFNWRALLAYLGSMAFNFTGFIGEVADDVKVSKAAMRIYYLNYIVGYVSAFVLYTFLCWQFPVPGTPVRNILRDKGWFEKWAEVEHFPEEWREMMQKPDLYEDHNEDGLKY</sequence>
<keyword evidence="4 6" id="KW-1133">Transmembrane helix</keyword>
<dbReference type="Proteomes" id="UP000422736">
    <property type="component" value="Chromosome 1"/>
</dbReference>
<comment type="subcellular location">
    <subcellularLocation>
        <location evidence="1">Membrane</location>
        <topology evidence="1">Multi-pass membrane protein</topology>
    </subcellularLocation>
</comment>
<evidence type="ECO:0000256" key="4">
    <source>
        <dbReference type="ARBA" id="ARBA00022989"/>
    </source>
</evidence>
<keyword evidence="8" id="KW-1185">Reference proteome</keyword>
<name>A0ABX6EPM3_KLUMA</name>
<reference evidence="7 8" key="1">
    <citation type="submission" date="2016-03" db="EMBL/GenBank/DDBJ databases">
        <title>How can Kluyveromyces marxianus grow so fast - potential evolutionary course in Saccharomyces Complex revealed by comparative genomics.</title>
        <authorList>
            <person name="Mo W."/>
            <person name="Lu W."/>
            <person name="Yang X."/>
            <person name="Qi J."/>
            <person name="Lv H."/>
        </authorList>
    </citation>
    <scope>NUCLEOTIDE SEQUENCE [LARGE SCALE GENOMIC DNA]</scope>
    <source>
        <strain evidence="7 8">FIM1</strain>
    </source>
</reference>
<feature type="transmembrane region" description="Helical" evidence="6">
    <location>
        <begin position="266"/>
        <end position="286"/>
    </location>
</feature>
<dbReference type="PANTHER" id="PTHR30618:SF2">
    <property type="entry name" value="ALLANTOIN PERMEASE-RELATED"/>
    <property type="match status" value="1"/>
</dbReference>
<evidence type="ECO:0000256" key="3">
    <source>
        <dbReference type="ARBA" id="ARBA00022692"/>
    </source>
</evidence>
<feature type="transmembrane region" description="Helical" evidence="6">
    <location>
        <begin position="349"/>
        <end position="373"/>
    </location>
</feature>